<feature type="transmembrane region" description="Helical" evidence="2">
    <location>
        <begin position="20"/>
        <end position="42"/>
    </location>
</feature>
<feature type="compositionally biased region" description="Polar residues" evidence="1">
    <location>
        <begin position="510"/>
        <end position="540"/>
    </location>
</feature>
<evidence type="ECO:0000256" key="2">
    <source>
        <dbReference type="SAM" id="Phobius"/>
    </source>
</evidence>
<evidence type="ECO:0000313" key="3">
    <source>
        <dbReference type="EMBL" id="CAH1798110.1"/>
    </source>
</evidence>
<evidence type="ECO:0000256" key="1">
    <source>
        <dbReference type="SAM" id="MobiDB-lite"/>
    </source>
</evidence>
<feature type="region of interest" description="Disordered" evidence="1">
    <location>
        <begin position="64"/>
        <end position="190"/>
    </location>
</feature>
<keyword evidence="4" id="KW-1185">Reference proteome</keyword>
<keyword evidence="2" id="KW-1133">Transmembrane helix</keyword>
<dbReference type="AlphaFoldDB" id="A0A8S4PXT4"/>
<organism evidence="3 4">
    <name type="scientific">Owenia fusiformis</name>
    <name type="common">Polychaete worm</name>
    <dbReference type="NCBI Taxonomy" id="6347"/>
    <lineage>
        <taxon>Eukaryota</taxon>
        <taxon>Metazoa</taxon>
        <taxon>Spiralia</taxon>
        <taxon>Lophotrochozoa</taxon>
        <taxon>Annelida</taxon>
        <taxon>Polychaeta</taxon>
        <taxon>Sedentaria</taxon>
        <taxon>Canalipalpata</taxon>
        <taxon>Sabellida</taxon>
        <taxon>Oweniida</taxon>
        <taxon>Oweniidae</taxon>
        <taxon>Owenia</taxon>
    </lineage>
</organism>
<protein>
    <submittedName>
        <fullName evidence="3">Uncharacterized protein</fullName>
    </submittedName>
</protein>
<feature type="compositionally biased region" description="Polar residues" evidence="1">
    <location>
        <begin position="98"/>
        <end position="111"/>
    </location>
</feature>
<sequence length="682" mass="79278">MFNLFLFFLNSIIFVYRLASVAYSVFILLSYMLFWYVVVLVAGRNLVGHRHRNTNIDNNKIHKYASPYRHPRPSKTNPPGERANIYTNNNIKKRPGISENQILTNAESPKQSKVFEHPRHSGLNRKSTDNGFSIPINDNWMKMSHKDDQNGDLETIDESSNNPHEDKRNSNTNDENSKFSRHYPRNNPRHMLSQDAMEDESLSNEHDNRVDISGYHPAMWQQHEDDKDTFVWKSKQLDDEITRQNEFSEDNEFISDLTQMHRRRGKSWKGHQDPIKRHTEPLQTTEIPELPEASKYGLERERKNPSYGNWGGILGRRIPEIPTGDSPSRYGNWKGIVENQYNQRKAINNEGDEKVDFSNRLYSEKYERIATSEQRESLDDKYAVASRKRLPPSESDTEVQFNNSPTDQHSLTAEPSEENPYGFWKKQLDKDSNLIGGVNHWANEYVNRIKPVKEYYEKGMPQNDKNLPMSKEYIDRISQDINDKEKHQQEKNHRDLINRFRHGDNDEENLQNIRNPPNDNIGPNANSLDNLYDKASTSNEQEVKSRASRKKFNHLDSWFNKNSENQQHKLTSKNNQNTSDFSKTGVPPIKSTKETPEEIPTDEVEKITNKSLNGTTSRNTKPGRSRIRMNQWKTDNEDGQDTKTTVNDEALDKTTVKSVTTTKDGRNFNVSAQVLEVNRVLI</sequence>
<comment type="caution">
    <text evidence="3">The sequence shown here is derived from an EMBL/GenBank/DDBJ whole genome shotgun (WGS) entry which is preliminary data.</text>
</comment>
<feature type="compositionally biased region" description="Basic residues" evidence="1">
    <location>
        <begin position="179"/>
        <end position="188"/>
    </location>
</feature>
<accession>A0A8S4PXT4</accession>
<keyword evidence="2" id="KW-0812">Transmembrane</keyword>
<feature type="region of interest" description="Disordered" evidence="1">
    <location>
        <begin position="371"/>
        <end position="418"/>
    </location>
</feature>
<feature type="compositionally biased region" description="Polar residues" evidence="1">
    <location>
        <begin position="398"/>
        <end position="413"/>
    </location>
</feature>
<dbReference type="EMBL" id="CAIIXF020000010">
    <property type="protein sequence ID" value="CAH1798110.1"/>
    <property type="molecule type" value="Genomic_DNA"/>
</dbReference>
<feature type="compositionally biased region" description="Polar residues" evidence="1">
    <location>
        <begin position="565"/>
        <end position="582"/>
    </location>
</feature>
<name>A0A8S4PXT4_OWEFU</name>
<feature type="region of interest" description="Disordered" evidence="1">
    <location>
        <begin position="565"/>
        <end position="647"/>
    </location>
</feature>
<feature type="region of interest" description="Disordered" evidence="1">
    <location>
        <begin position="501"/>
        <end position="549"/>
    </location>
</feature>
<dbReference type="Proteomes" id="UP000749559">
    <property type="component" value="Unassembled WGS sequence"/>
</dbReference>
<feature type="compositionally biased region" description="Basic and acidic residues" evidence="1">
    <location>
        <begin position="371"/>
        <end position="382"/>
    </location>
</feature>
<proteinExistence type="predicted"/>
<gene>
    <name evidence="3" type="ORF">OFUS_LOCUS22290</name>
</gene>
<keyword evidence="2" id="KW-0472">Membrane</keyword>
<evidence type="ECO:0000313" key="4">
    <source>
        <dbReference type="Proteomes" id="UP000749559"/>
    </source>
</evidence>
<feature type="compositionally biased region" description="Polar residues" evidence="1">
    <location>
        <begin position="609"/>
        <end position="620"/>
    </location>
</feature>
<reference evidence="3" key="1">
    <citation type="submission" date="2022-03" db="EMBL/GenBank/DDBJ databases">
        <authorList>
            <person name="Martin C."/>
        </authorList>
    </citation>
    <scope>NUCLEOTIDE SEQUENCE</scope>
</reference>